<dbReference type="GO" id="GO:0015648">
    <property type="term" value="F:lipid-linked peptidoglycan transporter activity"/>
    <property type="evidence" value="ECO:0007669"/>
    <property type="project" value="TreeGrafter"/>
</dbReference>
<feature type="transmembrane region" description="Helical" evidence="23">
    <location>
        <begin position="66"/>
        <end position="85"/>
    </location>
</feature>
<evidence type="ECO:0000313" key="25">
    <source>
        <dbReference type="Proteomes" id="UP000009235"/>
    </source>
</evidence>
<evidence type="ECO:0000256" key="8">
    <source>
        <dbReference type="ARBA" id="ARBA00022960"/>
    </source>
</evidence>
<evidence type="ECO:0000256" key="12">
    <source>
        <dbReference type="ARBA" id="ARBA00023306"/>
    </source>
</evidence>
<evidence type="ECO:0000256" key="22">
    <source>
        <dbReference type="SAM" id="MobiDB-lite"/>
    </source>
</evidence>
<dbReference type="RefSeq" id="WP_013806127.1">
    <property type="nucleotide sequence ID" value="NC_015564.1"/>
</dbReference>
<evidence type="ECO:0000256" key="23">
    <source>
        <dbReference type="SAM" id="Phobius"/>
    </source>
</evidence>
<keyword evidence="7 23" id="KW-0812">Transmembrane</keyword>
<evidence type="ECO:0000256" key="20">
    <source>
        <dbReference type="ARBA" id="ARBA00049902"/>
    </source>
</evidence>
<comment type="similarity">
    <text evidence="16">Belongs to the SEDS family. FtsW subfamily.</text>
</comment>
<dbReference type="PANTHER" id="PTHR30474">
    <property type="entry name" value="CELL CYCLE PROTEIN"/>
    <property type="match status" value="1"/>
</dbReference>
<name>F6EFG5_HOYSD</name>
<feature type="region of interest" description="Disordered" evidence="22">
    <location>
        <begin position="451"/>
        <end position="528"/>
    </location>
</feature>
<dbReference type="eggNOG" id="COG0772">
    <property type="taxonomic scope" value="Bacteria"/>
</dbReference>
<dbReference type="AlphaFoldDB" id="F6EFG5"/>
<keyword evidence="8" id="KW-0133">Cell shape</keyword>
<feature type="transmembrane region" description="Helical" evidence="23">
    <location>
        <begin position="360"/>
        <end position="382"/>
    </location>
</feature>
<dbReference type="GO" id="GO:0008955">
    <property type="term" value="F:peptidoglycan glycosyltransferase activity"/>
    <property type="evidence" value="ECO:0007669"/>
    <property type="project" value="UniProtKB-EC"/>
</dbReference>
<evidence type="ECO:0000256" key="21">
    <source>
        <dbReference type="ARBA" id="ARBA00049966"/>
    </source>
</evidence>
<evidence type="ECO:0000256" key="6">
    <source>
        <dbReference type="ARBA" id="ARBA00022679"/>
    </source>
</evidence>
<evidence type="ECO:0000256" key="7">
    <source>
        <dbReference type="ARBA" id="ARBA00022692"/>
    </source>
</evidence>
<dbReference type="Proteomes" id="UP000009235">
    <property type="component" value="Chromosome"/>
</dbReference>
<dbReference type="InterPro" id="IPR018365">
    <property type="entry name" value="Cell_cycle_FtsW-rel_CS"/>
</dbReference>
<dbReference type="OrthoDB" id="9768187at2"/>
<protein>
    <recommendedName>
        <fullName evidence="17">Probable peptidoglycan glycosyltransferase FtsW</fullName>
        <ecNumber evidence="19">2.4.99.28</ecNumber>
    </recommendedName>
    <alternativeName>
        <fullName evidence="18">Cell division protein FtsW</fullName>
    </alternativeName>
    <alternativeName>
        <fullName evidence="15">Cell wall polymerase</fullName>
    </alternativeName>
    <alternativeName>
        <fullName evidence="14">Peptidoglycan polymerase</fullName>
    </alternativeName>
</protein>
<keyword evidence="9" id="KW-0573">Peptidoglycan synthesis</keyword>
<evidence type="ECO:0000256" key="11">
    <source>
        <dbReference type="ARBA" id="ARBA00023136"/>
    </source>
</evidence>
<evidence type="ECO:0000256" key="13">
    <source>
        <dbReference type="ARBA" id="ARBA00023316"/>
    </source>
</evidence>
<dbReference type="NCBIfam" id="TIGR02614">
    <property type="entry name" value="ftsW"/>
    <property type="match status" value="1"/>
</dbReference>
<dbReference type="GO" id="GO:0032153">
    <property type="term" value="C:cell division site"/>
    <property type="evidence" value="ECO:0007669"/>
    <property type="project" value="TreeGrafter"/>
</dbReference>
<dbReference type="EC" id="2.4.99.28" evidence="19"/>
<keyword evidence="6" id="KW-0808">Transferase</keyword>
<dbReference type="GO" id="GO:0071555">
    <property type="term" value="P:cell wall organization"/>
    <property type="evidence" value="ECO:0007669"/>
    <property type="project" value="UniProtKB-KW"/>
</dbReference>
<dbReference type="InterPro" id="IPR001182">
    <property type="entry name" value="FtsW/RodA"/>
</dbReference>
<dbReference type="EMBL" id="CP002786">
    <property type="protein sequence ID" value="AEF39778.1"/>
    <property type="molecule type" value="Genomic_DNA"/>
</dbReference>
<keyword evidence="25" id="KW-1185">Reference proteome</keyword>
<dbReference type="GO" id="GO:0005886">
    <property type="term" value="C:plasma membrane"/>
    <property type="evidence" value="ECO:0007669"/>
    <property type="project" value="UniProtKB-SubCell"/>
</dbReference>
<evidence type="ECO:0000256" key="19">
    <source>
        <dbReference type="ARBA" id="ARBA00044770"/>
    </source>
</evidence>
<dbReference type="GO" id="GO:0051301">
    <property type="term" value="P:cell division"/>
    <property type="evidence" value="ECO:0007669"/>
    <property type="project" value="UniProtKB-KW"/>
</dbReference>
<evidence type="ECO:0000256" key="17">
    <source>
        <dbReference type="ARBA" id="ARBA00041185"/>
    </source>
</evidence>
<evidence type="ECO:0000256" key="3">
    <source>
        <dbReference type="ARBA" id="ARBA00022475"/>
    </source>
</evidence>
<comment type="function">
    <text evidence="21">Peptidoglycan polymerase that is essential for cell division.</text>
</comment>
<dbReference type="GO" id="GO:0008360">
    <property type="term" value="P:regulation of cell shape"/>
    <property type="evidence" value="ECO:0007669"/>
    <property type="project" value="UniProtKB-KW"/>
</dbReference>
<comment type="pathway">
    <text evidence="2">Cell wall biogenesis; peptidoglycan biosynthesis.</text>
</comment>
<keyword evidence="11 23" id="KW-0472">Membrane</keyword>
<dbReference type="UniPathway" id="UPA00219"/>
<feature type="transmembrane region" description="Helical" evidence="23">
    <location>
        <begin position="285"/>
        <end position="312"/>
    </location>
</feature>
<keyword evidence="5" id="KW-0328">Glycosyltransferase</keyword>
<dbReference type="PANTHER" id="PTHR30474:SF2">
    <property type="entry name" value="PEPTIDOGLYCAN GLYCOSYLTRANSFERASE FTSW-RELATED"/>
    <property type="match status" value="1"/>
</dbReference>
<evidence type="ECO:0000256" key="16">
    <source>
        <dbReference type="ARBA" id="ARBA00038053"/>
    </source>
</evidence>
<dbReference type="Pfam" id="PF01098">
    <property type="entry name" value="FTSW_RODA_SPOVE"/>
    <property type="match status" value="1"/>
</dbReference>
<keyword evidence="13" id="KW-0961">Cell wall biogenesis/degradation</keyword>
<feature type="transmembrane region" description="Helical" evidence="23">
    <location>
        <begin position="97"/>
        <end position="119"/>
    </location>
</feature>
<evidence type="ECO:0000256" key="9">
    <source>
        <dbReference type="ARBA" id="ARBA00022984"/>
    </source>
</evidence>
<feature type="compositionally biased region" description="Basic and acidic residues" evidence="22">
    <location>
        <begin position="517"/>
        <end position="528"/>
    </location>
</feature>
<sequence>MARAVGGLAGWRTAVAARFGAWLNRPLASFHLILSISALLSILGLVMVLSASSVSEIGRSGSAYSMFFRQLMFITAGWIMFYLALRTPVRVFRRFALVAFLASTVMLVLVLIPGIGVLVNGARSWFQFAGFAFQPSELVKITLAMWGAVLLGDRAVRTRSIRDMLIPLLPGALVVFYLVAMQPDYSTLVVLFFILLGLLWFAGLPLGFFVVGVGAAMSVAAVMAVAEGYRSQRLRAFFNSDDDPLGASYQARQAKFSLADGGFWGVGLGQSRAKWAYLPEAHNDFIFAIIGEELGFLGCVAVLGLFALFAYTGLRIATRSVDPFLRIFVATSTVWVIGQSFINLGYVVGLLPVTGLQLPLVSAGGTSAVMTLFMFGIIANAARHEPEAIAALRSAPKKSKLSRFLRLPDPEKYVPAKPVRGAPRREASYTAHSYGDVRAAESWEYGRAGSPRPYPGGRAPTAAYGSATPVPPEREYRTRGRRSTGSSGIDEGRGARRGQQNRSSDGNRSRHPGHGGRSGDNRDFRRGR</sequence>
<comment type="catalytic activity">
    <reaction evidence="20">
        <text>[GlcNAc-(1-&gt;4)-Mur2Ac(oyl-L-Ala-gamma-D-Glu-L-Lys-D-Ala-D-Ala)](n)-di-trans,octa-cis-undecaprenyl diphosphate + beta-D-GlcNAc-(1-&gt;4)-Mur2Ac(oyl-L-Ala-gamma-D-Glu-L-Lys-D-Ala-D-Ala)-di-trans,octa-cis-undecaprenyl diphosphate = [GlcNAc-(1-&gt;4)-Mur2Ac(oyl-L-Ala-gamma-D-Glu-L-Lys-D-Ala-D-Ala)](n+1)-di-trans,octa-cis-undecaprenyl diphosphate + di-trans,octa-cis-undecaprenyl diphosphate + H(+)</text>
        <dbReference type="Rhea" id="RHEA:23708"/>
        <dbReference type="Rhea" id="RHEA-COMP:9602"/>
        <dbReference type="Rhea" id="RHEA-COMP:9603"/>
        <dbReference type="ChEBI" id="CHEBI:15378"/>
        <dbReference type="ChEBI" id="CHEBI:58405"/>
        <dbReference type="ChEBI" id="CHEBI:60033"/>
        <dbReference type="ChEBI" id="CHEBI:78435"/>
        <dbReference type="EC" id="2.4.99.28"/>
    </reaction>
</comment>
<evidence type="ECO:0000256" key="14">
    <source>
        <dbReference type="ARBA" id="ARBA00032370"/>
    </source>
</evidence>
<dbReference type="STRING" id="443218.AS9A_1326"/>
<keyword evidence="10 23" id="KW-1133">Transmembrane helix</keyword>
<evidence type="ECO:0000256" key="4">
    <source>
        <dbReference type="ARBA" id="ARBA00022618"/>
    </source>
</evidence>
<proteinExistence type="inferred from homology"/>
<evidence type="ECO:0000256" key="10">
    <source>
        <dbReference type="ARBA" id="ARBA00022989"/>
    </source>
</evidence>
<gene>
    <name evidence="24" type="primary">ftsW</name>
    <name evidence="24" type="ordered locus">AS9A_1326</name>
</gene>
<evidence type="ECO:0000256" key="5">
    <source>
        <dbReference type="ARBA" id="ARBA00022676"/>
    </source>
</evidence>
<feature type="transmembrane region" description="Helical" evidence="23">
    <location>
        <begin position="324"/>
        <end position="348"/>
    </location>
</feature>
<evidence type="ECO:0000256" key="15">
    <source>
        <dbReference type="ARBA" id="ARBA00033270"/>
    </source>
</evidence>
<comment type="subcellular location">
    <subcellularLocation>
        <location evidence="1">Cell membrane</location>
        <topology evidence="1">Multi-pass membrane protein</topology>
    </subcellularLocation>
</comment>
<evidence type="ECO:0000313" key="24">
    <source>
        <dbReference type="EMBL" id="AEF39778.1"/>
    </source>
</evidence>
<dbReference type="InterPro" id="IPR013437">
    <property type="entry name" value="FtsW"/>
</dbReference>
<evidence type="ECO:0000256" key="2">
    <source>
        <dbReference type="ARBA" id="ARBA00004752"/>
    </source>
</evidence>
<keyword evidence="12" id="KW-0131">Cell cycle</keyword>
<dbReference type="PROSITE" id="PS00428">
    <property type="entry name" value="FTSW_RODA_SPOVE"/>
    <property type="match status" value="1"/>
</dbReference>
<keyword evidence="3" id="KW-1003">Cell membrane</keyword>
<organism evidence="24 25">
    <name type="scientific">Hoyosella subflava (strain DSM 45089 / JCM 17490 / NBRC 109087 / DQS3-9A1)</name>
    <name type="common">Amycolicicoccus subflavus</name>
    <dbReference type="NCBI Taxonomy" id="443218"/>
    <lineage>
        <taxon>Bacteria</taxon>
        <taxon>Bacillati</taxon>
        <taxon>Actinomycetota</taxon>
        <taxon>Actinomycetes</taxon>
        <taxon>Mycobacteriales</taxon>
        <taxon>Hoyosellaceae</taxon>
        <taxon>Hoyosella</taxon>
    </lineage>
</organism>
<dbReference type="KEGG" id="asd:AS9A_1326"/>
<keyword evidence="4 24" id="KW-0132">Cell division</keyword>
<accession>F6EFG5</accession>
<evidence type="ECO:0000256" key="1">
    <source>
        <dbReference type="ARBA" id="ARBA00004651"/>
    </source>
</evidence>
<evidence type="ECO:0000256" key="18">
    <source>
        <dbReference type="ARBA" id="ARBA00041418"/>
    </source>
</evidence>
<feature type="transmembrane region" description="Helical" evidence="23">
    <location>
        <begin position="161"/>
        <end position="179"/>
    </location>
</feature>
<dbReference type="HOGENOM" id="CLU_029243_0_0_11"/>
<reference evidence="24 25" key="1">
    <citation type="journal article" date="2011" name="J. Bacteriol.">
        <title>Complete genome sequence of Amycolicicoccus subflavus DQS3-9A1T, an actinomycete isolated from crude oil-polluted soil.</title>
        <authorList>
            <person name="Cai M."/>
            <person name="Chen W.M."/>
            <person name="Nie Y."/>
            <person name="Chi C.Q."/>
            <person name="Wang Y.N."/>
            <person name="Tang Y.Q."/>
            <person name="Li G.Y."/>
            <person name="Wu X.L."/>
        </authorList>
    </citation>
    <scope>NUCLEOTIDE SEQUENCE [LARGE SCALE GENOMIC DNA]</scope>
    <source>
        <strain evidence="25">DSM 45089 / DQS3-9A1</strain>
    </source>
</reference>
<feature type="transmembrane region" description="Helical" evidence="23">
    <location>
        <begin position="32"/>
        <end position="54"/>
    </location>
</feature>
<dbReference type="GO" id="GO:0009252">
    <property type="term" value="P:peptidoglycan biosynthetic process"/>
    <property type="evidence" value="ECO:0007669"/>
    <property type="project" value="UniProtKB-UniPathway"/>
</dbReference>